<dbReference type="InterPro" id="IPR036097">
    <property type="entry name" value="HisK_dim/P_sf"/>
</dbReference>
<dbReference type="InterPro" id="IPR029016">
    <property type="entry name" value="GAF-like_dom_sf"/>
</dbReference>
<dbReference type="PROSITE" id="PS50109">
    <property type="entry name" value="HIS_KIN"/>
    <property type="match status" value="1"/>
</dbReference>
<dbReference type="SUPFAM" id="SSF55781">
    <property type="entry name" value="GAF domain-like"/>
    <property type="match status" value="2"/>
</dbReference>
<dbReference type="InterPro" id="IPR001294">
    <property type="entry name" value="Phytochrome"/>
</dbReference>
<dbReference type="GO" id="GO:0007234">
    <property type="term" value="P:osmosensory signaling via phosphorelay pathway"/>
    <property type="evidence" value="ECO:0007669"/>
    <property type="project" value="TreeGrafter"/>
</dbReference>
<dbReference type="InterPro" id="IPR005467">
    <property type="entry name" value="His_kinase_dom"/>
</dbReference>
<dbReference type="Gene3D" id="3.30.450.20">
    <property type="entry name" value="PAS domain"/>
    <property type="match status" value="1"/>
</dbReference>
<evidence type="ECO:0000259" key="11">
    <source>
        <dbReference type="PROSITE" id="PS50046"/>
    </source>
</evidence>
<dbReference type="Gene3D" id="1.10.287.130">
    <property type="match status" value="1"/>
</dbReference>
<dbReference type="InterPro" id="IPR003594">
    <property type="entry name" value="HATPase_dom"/>
</dbReference>
<keyword evidence="8" id="KW-0418">Kinase</keyword>
<feature type="domain" description="Histidine kinase" evidence="12">
    <location>
        <begin position="531"/>
        <end position="746"/>
    </location>
</feature>
<dbReference type="Pfam" id="PF01590">
    <property type="entry name" value="GAF"/>
    <property type="match status" value="1"/>
</dbReference>
<evidence type="ECO:0000256" key="2">
    <source>
        <dbReference type="ARBA" id="ARBA00006402"/>
    </source>
</evidence>
<dbReference type="InterPro" id="IPR003661">
    <property type="entry name" value="HisK_dim/P_dom"/>
</dbReference>
<dbReference type="GO" id="GO:0006355">
    <property type="term" value="P:regulation of DNA-templated transcription"/>
    <property type="evidence" value="ECO:0007669"/>
    <property type="project" value="InterPro"/>
</dbReference>
<dbReference type="InterPro" id="IPR013654">
    <property type="entry name" value="PAS_2"/>
</dbReference>
<dbReference type="EC" id="2.7.13.3" evidence="3"/>
<name>A0A7V5CSZ9_9BACT</name>
<dbReference type="Gene3D" id="3.30.565.10">
    <property type="entry name" value="Histidine kinase-like ATPase, C-terminal domain"/>
    <property type="match status" value="1"/>
</dbReference>
<feature type="domain" description="Phytochrome chromophore attachment site" evidence="11">
    <location>
        <begin position="150"/>
        <end position="306"/>
    </location>
</feature>
<keyword evidence="4" id="KW-0600">Photoreceptor protein</keyword>
<dbReference type="FunFam" id="3.30.565.10:FF:000006">
    <property type="entry name" value="Sensor histidine kinase WalK"/>
    <property type="match status" value="1"/>
</dbReference>
<accession>A0A7V5CSZ9</accession>
<dbReference type="GO" id="GO:0000156">
    <property type="term" value="F:phosphorelay response regulator activity"/>
    <property type="evidence" value="ECO:0007669"/>
    <property type="project" value="TreeGrafter"/>
</dbReference>
<dbReference type="PANTHER" id="PTHR42878">
    <property type="entry name" value="TWO-COMPONENT HISTIDINE KINASE"/>
    <property type="match status" value="1"/>
</dbReference>
<dbReference type="PANTHER" id="PTHR42878:SF15">
    <property type="entry name" value="BACTERIOPHYTOCHROME"/>
    <property type="match status" value="1"/>
</dbReference>
<dbReference type="SUPFAM" id="SSF55785">
    <property type="entry name" value="PYP-like sensor domain (PAS domain)"/>
    <property type="match status" value="1"/>
</dbReference>
<dbReference type="Pfam" id="PF00512">
    <property type="entry name" value="HisKA"/>
    <property type="match status" value="1"/>
</dbReference>
<keyword evidence="9" id="KW-0157">Chromophore</keyword>
<dbReference type="Pfam" id="PF00360">
    <property type="entry name" value="PHY"/>
    <property type="match status" value="1"/>
</dbReference>
<evidence type="ECO:0000256" key="6">
    <source>
        <dbReference type="ARBA" id="ARBA00022606"/>
    </source>
</evidence>
<keyword evidence="10" id="KW-0675">Receptor</keyword>
<dbReference type="Pfam" id="PF08446">
    <property type="entry name" value="PAS_2"/>
    <property type="match status" value="1"/>
</dbReference>
<dbReference type="SMART" id="SM00387">
    <property type="entry name" value="HATPase_c"/>
    <property type="match status" value="1"/>
</dbReference>
<sequence length="748" mass="83863">MTSLDPVSAVNLTNCDRELIHIPGSVQAHGFLLVFARSAEDRLIVVQASENAAEWLRVSLNQIIGGSCANLLGEQLSSELRAEFHSRPDSRSSHYLRSMQLASGEQVELITHSLGERLVVEFERAEEHVSPARLNKTIVNVVAQLETIHDIGELARTITAEIHALTGFDRVLLYSFDEEGHGTVVAENNGGKLPGMLHLHFPATDIPKQARHLYLLNRLRIIPDVDYEPSPLIAADGSDEPLDMTYCVLRSVSPVHREYMRNMGTAASMSFSVVVEGKLWGMISCHHATPLSVPYVVRSGCDVLTRIVAAQISAYDRAANFAEAIRLKAVERDLLTYMTLEEKYVDGLTNHPDKVMELARATGAAFVLDDTCLLMGETPNEAGVRLIADWLRNTGRPDLFATDHLSSHLSAAEGFLDTASGLLAISLSQVHRFQILWFRPEMIRTVHWAGEPRKRVSEVGGTIRIDPRHSFEGWSELVRQRSEAWSAVEIEAARDFRNAMLFIVLRRAEELADMAAELEFTNKELEAFSYSVSHDLRAPFRHISGFAELLLIDESDKLTDKGKRYIEKITQSAQFAGVLVDSLLNFSQIARTKLTLRAVEMEPLVREVWDDVVSQEMRGREIEFTCGHLPLVEGDVNLLRQVWRNLLSNAAKYTSKRDLARIEVNAHRDQQQYIFSVRDNGAGFDNRYAHKLFGAFQRLHRIEEFEGTGIGLANVRRIIARHGGQTWAEGKLNAGAVFFFSMPIPENL</sequence>
<comment type="similarity">
    <text evidence="2">In the N-terminal section; belongs to the phytochrome family.</text>
</comment>
<evidence type="ECO:0000256" key="8">
    <source>
        <dbReference type="ARBA" id="ARBA00022777"/>
    </source>
</evidence>
<evidence type="ECO:0000256" key="9">
    <source>
        <dbReference type="ARBA" id="ARBA00022991"/>
    </source>
</evidence>
<dbReference type="CDD" id="cd00082">
    <property type="entry name" value="HisKA"/>
    <property type="match status" value="1"/>
</dbReference>
<dbReference type="SUPFAM" id="SSF47384">
    <property type="entry name" value="Homodimeric domain of signal transducing histidine kinase"/>
    <property type="match status" value="1"/>
</dbReference>
<keyword evidence="7" id="KW-0808">Transferase</keyword>
<gene>
    <name evidence="13" type="ORF">ENW50_06430</name>
</gene>
<dbReference type="GO" id="GO:0000155">
    <property type="term" value="F:phosphorelay sensor kinase activity"/>
    <property type="evidence" value="ECO:0007669"/>
    <property type="project" value="InterPro"/>
</dbReference>
<evidence type="ECO:0000256" key="7">
    <source>
        <dbReference type="ARBA" id="ARBA00022679"/>
    </source>
</evidence>
<dbReference type="Gene3D" id="3.30.450.40">
    <property type="match status" value="1"/>
</dbReference>
<proteinExistence type="inferred from homology"/>
<dbReference type="GO" id="GO:0030295">
    <property type="term" value="F:protein kinase activator activity"/>
    <property type="evidence" value="ECO:0007669"/>
    <property type="project" value="TreeGrafter"/>
</dbReference>
<dbReference type="SMART" id="SM00065">
    <property type="entry name" value="GAF"/>
    <property type="match status" value="1"/>
</dbReference>
<keyword evidence="5" id="KW-0597">Phosphoprotein</keyword>
<dbReference type="InterPro" id="IPR043150">
    <property type="entry name" value="Phytochrome_PHY_sf"/>
</dbReference>
<dbReference type="InterPro" id="IPR035965">
    <property type="entry name" value="PAS-like_dom_sf"/>
</dbReference>
<dbReference type="Pfam" id="PF02518">
    <property type="entry name" value="HATPase_c"/>
    <property type="match status" value="1"/>
</dbReference>
<comment type="catalytic activity">
    <reaction evidence="1">
        <text>ATP + protein L-histidine = ADP + protein N-phospho-L-histidine.</text>
        <dbReference type="EC" id="2.7.13.3"/>
    </reaction>
</comment>
<evidence type="ECO:0000259" key="12">
    <source>
        <dbReference type="PROSITE" id="PS50109"/>
    </source>
</evidence>
<evidence type="ECO:0000256" key="5">
    <source>
        <dbReference type="ARBA" id="ARBA00022553"/>
    </source>
</evidence>
<dbReference type="GO" id="GO:0009881">
    <property type="term" value="F:photoreceptor activity"/>
    <property type="evidence" value="ECO:0007669"/>
    <property type="project" value="UniProtKB-KW"/>
</dbReference>
<dbReference type="AlphaFoldDB" id="A0A7V5CSZ9"/>
<dbReference type="PRINTS" id="PR01033">
    <property type="entry name" value="PHYTOCHROME"/>
</dbReference>
<dbReference type="InterPro" id="IPR013515">
    <property type="entry name" value="Phytochrome_cen-reg"/>
</dbReference>
<evidence type="ECO:0000256" key="10">
    <source>
        <dbReference type="ARBA" id="ARBA00023170"/>
    </source>
</evidence>
<protein>
    <recommendedName>
        <fullName evidence="3">histidine kinase</fullName>
        <ecNumber evidence="3">2.7.13.3</ecNumber>
    </recommendedName>
</protein>
<dbReference type="GO" id="GO:0009584">
    <property type="term" value="P:detection of visible light"/>
    <property type="evidence" value="ECO:0007669"/>
    <property type="project" value="InterPro"/>
</dbReference>
<dbReference type="InterPro" id="IPR050351">
    <property type="entry name" value="BphY/WalK/GraS-like"/>
</dbReference>
<organism evidence="13">
    <name type="scientific">Acidobacterium capsulatum</name>
    <dbReference type="NCBI Taxonomy" id="33075"/>
    <lineage>
        <taxon>Bacteria</taxon>
        <taxon>Pseudomonadati</taxon>
        <taxon>Acidobacteriota</taxon>
        <taxon>Terriglobia</taxon>
        <taxon>Terriglobales</taxon>
        <taxon>Acidobacteriaceae</taxon>
        <taxon>Acidobacterium</taxon>
    </lineage>
</organism>
<dbReference type="EMBL" id="DTKL01000038">
    <property type="protein sequence ID" value="HGY94306.1"/>
    <property type="molecule type" value="Genomic_DNA"/>
</dbReference>
<dbReference type="InterPro" id="IPR036890">
    <property type="entry name" value="HATPase_C_sf"/>
</dbReference>
<reference evidence="13" key="1">
    <citation type="journal article" date="2020" name="mSystems">
        <title>Genome- and Community-Level Interaction Insights into Carbon Utilization and Element Cycling Functions of Hydrothermarchaeota in Hydrothermal Sediment.</title>
        <authorList>
            <person name="Zhou Z."/>
            <person name="Liu Y."/>
            <person name="Xu W."/>
            <person name="Pan J."/>
            <person name="Luo Z.H."/>
            <person name="Li M."/>
        </authorList>
    </citation>
    <scope>NUCLEOTIDE SEQUENCE [LARGE SCALE GENOMIC DNA]</scope>
    <source>
        <strain evidence="13">SpSt-855</strain>
    </source>
</reference>
<evidence type="ECO:0000256" key="4">
    <source>
        <dbReference type="ARBA" id="ARBA00022543"/>
    </source>
</evidence>
<keyword evidence="6" id="KW-0716">Sensory transduction</keyword>
<dbReference type="InterPro" id="IPR003018">
    <property type="entry name" value="GAF"/>
</dbReference>
<evidence type="ECO:0000313" key="13">
    <source>
        <dbReference type="EMBL" id="HGY94306.1"/>
    </source>
</evidence>
<evidence type="ECO:0000256" key="3">
    <source>
        <dbReference type="ARBA" id="ARBA00012438"/>
    </source>
</evidence>
<comment type="caution">
    <text evidence="13">The sequence shown here is derived from an EMBL/GenBank/DDBJ whole genome shotgun (WGS) entry which is preliminary data.</text>
</comment>
<dbReference type="SMART" id="SM00388">
    <property type="entry name" value="HisKA"/>
    <property type="match status" value="1"/>
</dbReference>
<evidence type="ECO:0000256" key="1">
    <source>
        <dbReference type="ARBA" id="ARBA00000085"/>
    </source>
</evidence>
<dbReference type="SUPFAM" id="SSF55874">
    <property type="entry name" value="ATPase domain of HSP90 chaperone/DNA topoisomerase II/histidine kinase"/>
    <property type="match status" value="1"/>
</dbReference>
<dbReference type="PROSITE" id="PS50046">
    <property type="entry name" value="PHYTOCHROME_2"/>
    <property type="match status" value="1"/>
</dbReference>
<dbReference type="InterPro" id="IPR016132">
    <property type="entry name" value="Phyto_chromo_attachment"/>
</dbReference>
<dbReference type="Gene3D" id="3.30.450.270">
    <property type="match status" value="1"/>
</dbReference>